<proteinExistence type="predicted"/>
<reference evidence="1 2" key="1">
    <citation type="journal article" date="2012" name="J. Proteome Res.">
        <title>Application of Spiroplasma melliferum proteogenomic profiling for the discovery of virulence factors and pathogenicity mechanisms in host-associated spiroplasmas.</title>
        <authorList>
            <person name="Alexeev D."/>
            <person name="Kostrjukova E."/>
            <person name="Aliper A."/>
            <person name="Popenko A."/>
            <person name="Bazaleev N."/>
            <person name="Tyakht A."/>
            <person name="Selezneva O."/>
            <person name="Akopian T."/>
            <person name="Prichodko E."/>
            <person name="Kondratov I."/>
            <person name="Chukin M."/>
            <person name="Demina I."/>
            <person name="Galyamina M."/>
            <person name="Kamashev D."/>
            <person name="Vanyushkina A."/>
            <person name="Ladygina V."/>
            <person name="Levitskii S."/>
            <person name="Lazarev V."/>
            <person name="Govorun V."/>
        </authorList>
    </citation>
    <scope>NUCLEOTIDE SEQUENCE [LARGE SCALE GENOMIC DNA]</scope>
    <source>
        <strain evidence="1 2">KC3</strain>
    </source>
</reference>
<comment type="caution">
    <text evidence="1">The sequence shown here is derived from an EMBL/GenBank/DDBJ whole genome shotgun (WGS) entry which is preliminary data.</text>
</comment>
<dbReference type="Proteomes" id="UP000004057">
    <property type="component" value="Unassembled WGS sequence"/>
</dbReference>
<dbReference type="EMBL" id="AGBZ02000001">
    <property type="protein sequence ID" value="KAI93123.1"/>
    <property type="molecule type" value="Genomic_DNA"/>
</dbReference>
<gene>
    <name evidence="1" type="ORF">SPM_000875</name>
</gene>
<dbReference type="RefSeq" id="WP_004027723.1">
    <property type="nucleotide sequence ID" value="NZ_AGBZ02000001.1"/>
</dbReference>
<evidence type="ECO:0000313" key="1">
    <source>
        <dbReference type="EMBL" id="KAI93123.1"/>
    </source>
</evidence>
<name>A0AAI9T461_SPIME</name>
<sequence length="138" mass="16614">MDYNGNLVSVFIDNYDTSVDYITNEPKKSLYIPLFFDGYYYHLIRLTTQIPNKDEKNYIEIPSKPETELNKKCYARLDRKENEIIKLKKDRISQYKIIICSKINTVYRKQILIKCLTSPHMQPIYYEYLNKEIKKILI</sequence>
<organism evidence="1 2">
    <name type="scientific">Spiroplasma melliferum KC3</name>
    <dbReference type="NCBI Taxonomy" id="570509"/>
    <lineage>
        <taxon>Bacteria</taxon>
        <taxon>Bacillati</taxon>
        <taxon>Mycoplasmatota</taxon>
        <taxon>Mollicutes</taxon>
        <taxon>Entomoplasmatales</taxon>
        <taxon>Spiroplasmataceae</taxon>
        <taxon>Spiroplasma</taxon>
    </lineage>
</organism>
<protein>
    <submittedName>
        <fullName evidence="1">Uncharacterized protein</fullName>
    </submittedName>
</protein>
<accession>A0AAI9T461</accession>
<dbReference type="AlphaFoldDB" id="A0AAI9T461"/>
<evidence type="ECO:0000313" key="2">
    <source>
        <dbReference type="Proteomes" id="UP000004057"/>
    </source>
</evidence>